<accession>A0A918CDW4</accession>
<evidence type="ECO:0000313" key="2">
    <source>
        <dbReference type="EMBL" id="GGR18687.1"/>
    </source>
</evidence>
<evidence type="ECO:0000256" key="1">
    <source>
        <dbReference type="SAM" id="SignalP"/>
    </source>
</evidence>
<sequence>MPKRPAAVCTLALLAVLSCASSAGAGSYALPFNLRTLSNRSLLGGNKDMSLPALSAAQQQALTRQGFVISPAEQNRWRQFHQVYEATRYAEQPVFVTTDSALHIYHLVFDKLLRDLERESLAPALKALAARSVTAAQAQVRSLAGTPLAPNAVQALAYWAVAQRLIDPQATVPAEVRPQVTAQLRLIAAHAGIAASPIFTSPDFTEDYSQYVPRGHYTRSAALKNYFQAMMWLGRINLRVKDPSETRTAALLTRLMVQDAQTSKLWARIYDPTTELIGASDDLTIRQYSAALQTTLGGDIRALSDDSKLSAFQAALAKLPPPRVNSVFVVARPGEGADVRQRDTLGFRVMGQRFTLDGAALQQLVYREVGDLQKPRTLPRGLDLMAALGSDAAKAELRTLGDFSFKNYESQLARVRSQFAALKPADWTANLYSGWVYTLQAVVKPEARDARYPAFMRTPAWSRKELLTALGSWTELRHDTLLYAKQVMAEMGAGEEPEHPRGYVEPNAAVWARLLALEGQTRDVLKAQNILSQRTAENLASLQDMLSFLQSITARELSGGKISRDEYDRIHFYGGWLEELTTASTDPEGGDQGGSPAFDEPPYAAVVADVATDGGSGTALEEGTGTIQELYALVPDGRGGTQVARGGVYSQYEFTVPLAGRLTDEAWRARLSAGQLPAAHPWLRGVVVK</sequence>
<name>A0A918CDW4_9DEIO</name>
<protein>
    <recommendedName>
        <fullName evidence="4">DUF3160 domain-containing protein</fullName>
    </recommendedName>
</protein>
<organism evidence="2 3">
    <name type="scientific">Deinococcus ruber</name>
    <dbReference type="NCBI Taxonomy" id="1848197"/>
    <lineage>
        <taxon>Bacteria</taxon>
        <taxon>Thermotogati</taxon>
        <taxon>Deinococcota</taxon>
        <taxon>Deinococci</taxon>
        <taxon>Deinococcales</taxon>
        <taxon>Deinococcaceae</taxon>
        <taxon>Deinococcus</taxon>
    </lineage>
</organism>
<gene>
    <name evidence="2" type="ORF">GCM10008957_34140</name>
</gene>
<feature type="signal peptide" evidence="1">
    <location>
        <begin position="1"/>
        <end position="25"/>
    </location>
</feature>
<evidence type="ECO:0000313" key="3">
    <source>
        <dbReference type="Proteomes" id="UP000603865"/>
    </source>
</evidence>
<keyword evidence="1" id="KW-0732">Signal</keyword>
<dbReference type="EMBL" id="BMQL01000022">
    <property type="protein sequence ID" value="GGR18687.1"/>
    <property type="molecule type" value="Genomic_DNA"/>
</dbReference>
<dbReference type="PROSITE" id="PS51257">
    <property type="entry name" value="PROKAR_LIPOPROTEIN"/>
    <property type="match status" value="1"/>
</dbReference>
<dbReference type="Pfam" id="PF11369">
    <property type="entry name" value="DUF3160"/>
    <property type="match status" value="1"/>
</dbReference>
<dbReference type="Proteomes" id="UP000603865">
    <property type="component" value="Unassembled WGS sequence"/>
</dbReference>
<comment type="caution">
    <text evidence="2">The sequence shown here is derived from an EMBL/GenBank/DDBJ whole genome shotgun (WGS) entry which is preliminary data.</text>
</comment>
<dbReference type="RefSeq" id="WP_189091718.1">
    <property type="nucleotide sequence ID" value="NZ_BMQL01000022.1"/>
</dbReference>
<dbReference type="InterPro" id="IPR022601">
    <property type="entry name" value="DUF3160"/>
</dbReference>
<reference evidence="2" key="1">
    <citation type="journal article" date="2014" name="Int. J. Syst. Evol. Microbiol.">
        <title>Complete genome sequence of Corynebacterium casei LMG S-19264T (=DSM 44701T), isolated from a smear-ripened cheese.</title>
        <authorList>
            <consortium name="US DOE Joint Genome Institute (JGI-PGF)"/>
            <person name="Walter F."/>
            <person name="Albersmeier A."/>
            <person name="Kalinowski J."/>
            <person name="Ruckert C."/>
        </authorList>
    </citation>
    <scope>NUCLEOTIDE SEQUENCE</scope>
    <source>
        <strain evidence="2">JCM 31311</strain>
    </source>
</reference>
<feature type="chain" id="PRO_5036825893" description="DUF3160 domain-containing protein" evidence="1">
    <location>
        <begin position="26"/>
        <end position="689"/>
    </location>
</feature>
<keyword evidence="3" id="KW-1185">Reference proteome</keyword>
<dbReference type="AlphaFoldDB" id="A0A918CDW4"/>
<evidence type="ECO:0008006" key="4">
    <source>
        <dbReference type="Google" id="ProtNLM"/>
    </source>
</evidence>
<dbReference type="SMART" id="SM01325">
    <property type="entry name" value="DUF3160"/>
    <property type="match status" value="1"/>
</dbReference>
<proteinExistence type="predicted"/>
<reference evidence="2" key="2">
    <citation type="submission" date="2020-09" db="EMBL/GenBank/DDBJ databases">
        <authorList>
            <person name="Sun Q."/>
            <person name="Ohkuma M."/>
        </authorList>
    </citation>
    <scope>NUCLEOTIDE SEQUENCE</scope>
    <source>
        <strain evidence="2">JCM 31311</strain>
    </source>
</reference>